<dbReference type="Pfam" id="PF00278">
    <property type="entry name" value="Orn_DAP_Arg_deC"/>
    <property type="match status" value="1"/>
</dbReference>
<name>A0A0E9MTV2_9SPHN</name>
<comment type="catalytic activity">
    <reaction evidence="5 8">
        <text>meso-2,6-diaminopimelate + H(+) = L-lysine + CO2</text>
        <dbReference type="Rhea" id="RHEA:15101"/>
        <dbReference type="ChEBI" id="CHEBI:15378"/>
        <dbReference type="ChEBI" id="CHEBI:16526"/>
        <dbReference type="ChEBI" id="CHEBI:32551"/>
        <dbReference type="ChEBI" id="CHEBI:57791"/>
        <dbReference type="EC" id="4.1.1.20"/>
    </reaction>
</comment>
<dbReference type="InterPro" id="IPR022653">
    <property type="entry name" value="De-COase2_pyr-phos_BS"/>
</dbReference>
<dbReference type="Gene3D" id="2.40.37.10">
    <property type="entry name" value="Lyase, Ornithine Decarboxylase, Chain A, domain 1"/>
    <property type="match status" value="1"/>
</dbReference>
<feature type="binding site" evidence="5">
    <location>
        <position position="278"/>
    </location>
    <ligand>
        <name>substrate</name>
    </ligand>
</feature>
<feature type="domain" description="Orn/DAP/Arg decarboxylase 2 N-terminal" evidence="10">
    <location>
        <begin position="36"/>
        <end position="281"/>
    </location>
</feature>
<dbReference type="HAMAP" id="MF_02120">
    <property type="entry name" value="LysA"/>
    <property type="match status" value="1"/>
</dbReference>
<dbReference type="SUPFAM" id="SSF51419">
    <property type="entry name" value="PLP-binding barrel"/>
    <property type="match status" value="1"/>
</dbReference>
<dbReference type="InterPro" id="IPR002986">
    <property type="entry name" value="DAP_deCOOHase_LysA"/>
</dbReference>
<dbReference type="InterPro" id="IPR022643">
    <property type="entry name" value="De-COase2_C"/>
</dbReference>
<feature type="binding site" evidence="5">
    <location>
        <position position="314"/>
    </location>
    <ligand>
        <name>substrate</name>
    </ligand>
</feature>
<dbReference type="InterPro" id="IPR009006">
    <property type="entry name" value="Ala_racemase/Decarboxylase_C"/>
</dbReference>
<protein>
    <recommendedName>
        <fullName evidence="5 6">Diaminopimelate decarboxylase</fullName>
        <shortName evidence="5">DAP decarboxylase</shortName>
        <shortName evidence="5">DAPDC</shortName>
        <ecNumber evidence="5 6">4.1.1.20</ecNumber>
    </recommendedName>
</protein>
<dbReference type="UniPathway" id="UPA00034">
    <property type="reaction ID" value="UER00027"/>
</dbReference>
<dbReference type="PROSITE" id="PS00878">
    <property type="entry name" value="ODR_DC_2_1"/>
    <property type="match status" value="1"/>
</dbReference>
<organism evidence="11 12">
    <name type="scientific">Sphingomonas changbaiensis NBRC 104936</name>
    <dbReference type="NCBI Taxonomy" id="1219043"/>
    <lineage>
        <taxon>Bacteria</taxon>
        <taxon>Pseudomonadati</taxon>
        <taxon>Pseudomonadota</taxon>
        <taxon>Alphaproteobacteria</taxon>
        <taxon>Sphingomonadales</taxon>
        <taxon>Sphingomonadaceae</taxon>
        <taxon>Sphingomonas</taxon>
    </lineage>
</organism>
<dbReference type="PANTHER" id="PTHR43727">
    <property type="entry name" value="DIAMINOPIMELATE DECARBOXYLASE"/>
    <property type="match status" value="1"/>
</dbReference>
<dbReference type="EC" id="4.1.1.20" evidence="5 6"/>
<dbReference type="Gene3D" id="3.20.20.10">
    <property type="entry name" value="Alanine racemase"/>
    <property type="match status" value="1"/>
</dbReference>
<feature type="binding site" evidence="5">
    <location>
        <position position="372"/>
    </location>
    <ligand>
        <name>substrate</name>
    </ligand>
</feature>
<feature type="modified residue" description="N6-(pyridoxal phosphate)lysine" evidence="5 7">
    <location>
        <position position="61"/>
    </location>
</feature>
<evidence type="ECO:0000256" key="6">
    <source>
        <dbReference type="NCBIfam" id="TIGR01048"/>
    </source>
</evidence>
<feature type="domain" description="Orn/DAP/Arg decarboxylase 2 C-terminal" evidence="9">
    <location>
        <begin position="30"/>
        <end position="370"/>
    </location>
</feature>
<dbReference type="PANTHER" id="PTHR43727:SF2">
    <property type="entry name" value="GROUP IV DECARBOXYLASE"/>
    <property type="match status" value="1"/>
</dbReference>
<feature type="binding site" evidence="5">
    <location>
        <begin position="275"/>
        <end position="278"/>
    </location>
    <ligand>
        <name>pyridoxal 5'-phosphate</name>
        <dbReference type="ChEBI" id="CHEBI:597326"/>
    </ligand>
</feature>
<evidence type="ECO:0000256" key="5">
    <source>
        <dbReference type="HAMAP-Rule" id="MF_02120"/>
    </source>
</evidence>
<dbReference type="NCBIfam" id="TIGR01048">
    <property type="entry name" value="lysA"/>
    <property type="match status" value="1"/>
</dbReference>
<keyword evidence="3 5" id="KW-0663">Pyridoxal phosphate</keyword>
<dbReference type="PRINTS" id="PR01179">
    <property type="entry name" value="ODADCRBXLASE"/>
</dbReference>
<comment type="caution">
    <text evidence="11">The sequence shown here is derived from an EMBL/GenBank/DDBJ whole genome shotgun (WGS) entry which is preliminary data.</text>
</comment>
<dbReference type="PRINTS" id="PR01181">
    <property type="entry name" value="DAPDCRBXLASE"/>
</dbReference>
<comment type="cofactor">
    <cofactor evidence="1 5 7 8">
        <name>pyridoxal 5'-phosphate</name>
        <dbReference type="ChEBI" id="CHEBI:597326"/>
    </cofactor>
</comment>
<dbReference type="RefSeq" id="WP_046349322.1">
    <property type="nucleotide sequence ID" value="NZ_BBWU01000048.1"/>
</dbReference>
<dbReference type="STRING" id="1219043.SCH01S_48_02220"/>
<proteinExistence type="inferred from homology"/>
<dbReference type="GO" id="GO:0009089">
    <property type="term" value="P:lysine biosynthetic process via diaminopimelate"/>
    <property type="evidence" value="ECO:0007669"/>
    <property type="project" value="UniProtKB-UniRule"/>
</dbReference>
<evidence type="ECO:0000259" key="10">
    <source>
        <dbReference type="Pfam" id="PF02784"/>
    </source>
</evidence>
<comment type="similarity">
    <text evidence="5">Belongs to the Orn/Lys/Arg decarboxylase class-II family. LysA subfamily.</text>
</comment>
<reference evidence="11 12" key="1">
    <citation type="submission" date="2015-04" db="EMBL/GenBank/DDBJ databases">
        <title>Whole genome shotgun sequence of Sphingomonas changbaiensis NBRC 104936.</title>
        <authorList>
            <person name="Katano-Makiyama Y."/>
            <person name="Hosoyama A."/>
            <person name="Hashimoto M."/>
            <person name="Noguchi M."/>
            <person name="Tsuchikane K."/>
            <person name="Ohji S."/>
            <person name="Yamazoe A."/>
            <person name="Ichikawa N."/>
            <person name="Kimura A."/>
            <person name="Fujita N."/>
        </authorList>
    </citation>
    <scope>NUCLEOTIDE SEQUENCE [LARGE SCALE GENOMIC DNA]</scope>
    <source>
        <strain evidence="11 12">NBRC 104936</strain>
    </source>
</reference>
<dbReference type="GO" id="GO:0030170">
    <property type="term" value="F:pyridoxal phosphate binding"/>
    <property type="evidence" value="ECO:0007669"/>
    <property type="project" value="UniProtKB-UniRule"/>
</dbReference>
<dbReference type="InterPro" id="IPR000183">
    <property type="entry name" value="Orn/DAP/Arg_de-COase"/>
</dbReference>
<comment type="subunit">
    <text evidence="5">Homodimer.</text>
</comment>
<dbReference type="Proteomes" id="UP000033202">
    <property type="component" value="Unassembled WGS sequence"/>
</dbReference>
<evidence type="ECO:0000256" key="4">
    <source>
        <dbReference type="ARBA" id="ARBA00023239"/>
    </source>
</evidence>
<keyword evidence="2 5" id="KW-0210">Decarboxylase</keyword>
<comment type="pathway">
    <text evidence="5 8">Amino-acid biosynthesis; L-lysine biosynthesis via DAP pathway; L-lysine from DL-2,6-diaminopimelate: step 1/1.</text>
</comment>
<evidence type="ECO:0000256" key="1">
    <source>
        <dbReference type="ARBA" id="ARBA00001933"/>
    </source>
</evidence>
<keyword evidence="5 8" id="KW-0457">Lysine biosynthesis</keyword>
<accession>A0A0E9MTV2</accession>
<evidence type="ECO:0000256" key="8">
    <source>
        <dbReference type="RuleBase" id="RU003738"/>
    </source>
</evidence>
<feature type="binding site" evidence="5">
    <location>
        <position position="344"/>
    </location>
    <ligand>
        <name>substrate</name>
    </ligand>
</feature>
<dbReference type="InterPro" id="IPR029066">
    <property type="entry name" value="PLP-binding_barrel"/>
</dbReference>
<dbReference type="AlphaFoldDB" id="A0A0E9MTV2"/>
<dbReference type="SUPFAM" id="SSF50621">
    <property type="entry name" value="Alanine racemase C-terminal domain-like"/>
    <property type="match status" value="1"/>
</dbReference>
<evidence type="ECO:0000256" key="3">
    <source>
        <dbReference type="ARBA" id="ARBA00022898"/>
    </source>
</evidence>
<feature type="active site" description="Proton donor" evidence="7">
    <location>
        <position position="343"/>
    </location>
</feature>
<comment type="function">
    <text evidence="5">Specifically catalyzes the decarboxylation of meso-diaminopimelate (meso-DAP) to L-lysine.</text>
</comment>
<keyword evidence="5" id="KW-0028">Amino-acid biosynthesis</keyword>
<evidence type="ECO:0000313" key="11">
    <source>
        <dbReference type="EMBL" id="GAO40560.1"/>
    </source>
</evidence>
<feature type="binding site" evidence="5">
    <location>
        <position position="240"/>
    </location>
    <ligand>
        <name>pyridoxal 5'-phosphate</name>
        <dbReference type="ChEBI" id="CHEBI:597326"/>
    </ligand>
</feature>
<dbReference type="FunFam" id="3.20.20.10:FF:000003">
    <property type="entry name" value="Diaminopimelate decarboxylase"/>
    <property type="match status" value="1"/>
</dbReference>
<keyword evidence="12" id="KW-1185">Reference proteome</keyword>
<feature type="binding site" evidence="5">
    <location>
        <position position="372"/>
    </location>
    <ligand>
        <name>pyridoxal 5'-phosphate</name>
        <dbReference type="ChEBI" id="CHEBI:597326"/>
    </ligand>
</feature>
<dbReference type="InterPro" id="IPR022644">
    <property type="entry name" value="De-COase2_N"/>
</dbReference>
<dbReference type="CDD" id="cd06828">
    <property type="entry name" value="PLPDE_III_DapDC"/>
    <property type="match status" value="1"/>
</dbReference>
<evidence type="ECO:0000259" key="9">
    <source>
        <dbReference type="Pfam" id="PF00278"/>
    </source>
</evidence>
<gene>
    <name evidence="5 11" type="primary">lysA</name>
    <name evidence="11" type="ORF">SCH01S_48_02220</name>
</gene>
<keyword evidence="4 5" id="KW-0456">Lyase</keyword>
<evidence type="ECO:0000256" key="2">
    <source>
        <dbReference type="ARBA" id="ARBA00022793"/>
    </source>
</evidence>
<dbReference type="GO" id="GO:0008836">
    <property type="term" value="F:diaminopimelate decarboxylase activity"/>
    <property type="evidence" value="ECO:0007669"/>
    <property type="project" value="UniProtKB-UniRule"/>
</dbReference>
<feature type="binding site" evidence="5">
    <location>
        <position position="318"/>
    </location>
    <ligand>
        <name>substrate</name>
    </ligand>
</feature>
<sequence>MDHFQLRNGELYAEDVPLARIAAEVGTPVYVYSRATLERHARVFREALQGLGRVHLAFAVKANPNLAVLRVLAKAGYGADIVSGGEMARALAAGVAAEGIVFSGVGKTPAELAQGLESGIGQFNLEHEEEGQVLSALAAAKGQRVSATLRVNPDVDAGTHEKISTGKADNKFGVPIDQAPAMYARLAALPGLNMRGVACHIGSQLSTVAPLESAYARIGTLIAELRAAGHSVDRADLGGGLGVRYRPEDVVPWPSDLGEMVARVTKGWDVELMFEPGRVIAGNAGVLLTSVVWVKPGIVHPYVIVDAAMNDLARPALYGAYHHFEAARPSGERMTAHIAGPVCETGDTFAMNRDIDRVESGDLAIFRTAGAYGATMASTYNSRSLVPEVMVDGDRYAVVADRISAETIMHAERVPEWLAD</sequence>
<dbReference type="EMBL" id="BBWU01000048">
    <property type="protein sequence ID" value="GAO40560.1"/>
    <property type="molecule type" value="Genomic_DNA"/>
</dbReference>
<dbReference type="OrthoDB" id="9802241at2"/>
<evidence type="ECO:0000256" key="7">
    <source>
        <dbReference type="PIRSR" id="PIRSR600183-50"/>
    </source>
</evidence>
<evidence type="ECO:0000313" key="12">
    <source>
        <dbReference type="Proteomes" id="UP000033202"/>
    </source>
</evidence>
<dbReference type="Pfam" id="PF02784">
    <property type="entry name" value="Orn_Arg_deC_N"/>
    <property type="match status" value="1"/>
</dbReference>